<dbReference type="GO" id="GO:0102559">
    <property type="term" value="F:peptide chain release factor N(5)-glutamine methyltransferase activity"/>
    <property type="evidence" value="ECO:0007669"/>
    <property type="project" value="UniProtKB-EC"/>
</dbReference>
<feature type="binding site" evidence="5">
    <location>
        <position position="173"/>
    </location>
    <ligand>
        <name>S-adenosyl-L-methionine</name>
        <dbReference type="ChEBI" id="CHEBI:59789"/>
    </ligand>
</feature>
<dbReference type="SUPFAM" id="SSF53335">
    <property type="entry name" value="S-adenosyl-L-methionine-dependent methyltransferases"/>
    <property type="match status" value="1"/>
</dbReference>
<dbReference type="FunFam" id="3.40.50.150:FF:000053">
    <property type="entry name" value="Release factor glutamine methyltransferase"/>
    <property type="match status" value="1"/>
</dbReference>
<dbReference type="InParanoid" id="Q2LWV0"/>
<dbReference type="Pfam" id="PF05175">
    <property type="entry name" value="MTS"/>
    <property type="match status" value="1"/>
</dbReference>
<accession>Q2LWV0</accession>
<dbReference type="InterPro" id="IPR040758">
    <property type="entry name" value="PrmC_N"/>
</dbReference>
<dbReference type="PROSITE" id="PS00092">
    <property type="entry name" value="N6_MTASE"/>
    <property type="match status" value="1"/>
</dbReference>
<comment type="similarity">
    <text evidence="5">Belongs to the protein N5-glutamine methyltransferase family. PrmC subfamily.</text>
</comment>
<keyword evidence="1 5" id="KW-0489">Methyltransferase</keyword>
<keyword evidence="2 5" id="KW-0808">Transferase</keyword>
<dbReference type="eggNOG" id="COG2890">
    <property type="taxonomic scope" value="Bacteria"/>
</dbReference>
<reference evidence="8 9" key="1">
    <citation type="journal article" date="2007" name="Proc. Natl. Acad. Sci. U.S.A.">
        <title>The genome of Syntrophus aciditrophicus: life at the thermodynamic limit of microbial growth.</title>
        <authorList>
            <person name="McInerney M.J."/>
            <person name="Rohlin L."/>
            <person name="Mouttaki H."/>
            <person name="Kim U."/>
            <person name="Krupp R.S."/>
            <person name="Rios-Hernandez L."/>
            <person name="Sieber J."/>
            <person name="Struchtemeyer C.G."/>
            <person name="Bhattacharyya A."/>
            <person name="Campbell J.W."/>
            <person name="Gunsalus R.P."/>
        </authorList>
    </citation>
    <scope>NUCLEOTIDE SEQUENCE [LARGE SCALE GENOMIC DNA]</scope>
    <source>
        <strain evidence="8 9">SB</strain>
    </source>
</reference>
<evidence type="ECO:0000256" key="4">
    <source>
        <dbReference type="ARBA" id="ARBA00048391"/>
    </source>
</evidence>
<feature type="binding site" evidence="5">
    <location>
        <begin position="216"/>
        <end position="219"/>
    </location>
    <ligand>
        <name>substrate</name>
    </ligand>
</feature>
<name>Q2LWV0_SYNAS</name>
<dbReference type="Pfam" id="PF17827">
    <property type="entry name" value="PrmC_N"/>
    <property type="match status" value="1"/>
</dbReference>
<dbReference type="AlphaFoldDB" id="Q2LWV0"/>
<protein>
    <recommendedName>
        <fullName evidence="5">Release factor glutamine methyltransferase</fullName>
        <shortName evidence="5">RF MTase</shortName>
        <ecNumber evidence="5">2.1.1.297</ecNumber>
    </recommendedName>
    <alternativeName>
        <fullName evidence="5">N5-glutamine methyltransferase PrmC</fullName>
    </alternativeName>
    <alternativeName>
        <fullName evidence="5">Protein-(glutamine-N5) MTase PrmC</fullName>
    </alternativeName>
    <alternativeName>
        <fullName evidence="5">Protein-glutamine N-methyltransferase PrmC</fullName>
    </alternativeName>
</protein>
<dbReference type="InterPro" id="IPR050320">
    <property type="entry name" value="N5-glutamine_MTase"/>
</dbReference>
<comment type="catalytic activity">
    <reaction evidence="4 5">
        <text>L-glutaminyl-[peptide chain release factor] + S-adenosyl-L-methionine = N(5)-methyl-L-glutaminyl-[peptide chain release factor] + S-adenosyl-L-homocysteine + H(+)</text>
        <dbReference type="Rhea" id="RHEA:42896"/>
        <dbReference type="Rhea" id="RHEA-COMP:10271"/>
        <dbReference type="Rhea" id="RHEA-COMP:10272"/>
        <dbReference type="ChEBI" id="CHEBI:15378"/>
        <dbReference type="ChEBI" id="CHEBI:30011"/>
        <dbReference type="ChEBI" id="CHEBI:57856"/>
        <dbReference type="ChEBI" id="CHEBI:59789"/>
        <dbReference type="ChEBI" id="CHEBI:61891"/>
        <dbReference type="EC" id="2.1.1.297"/>
    </reaction>
</comment>
<dbReference type="EC" id="2.1.1.297" evidence="5"/>
<dbReference type="InterPro" id="IPR004556">
    <property type="entry name" value="HemK-like"/>
</dbReference>
<evidence type="ECO:0000313" key="8">
    <source>
        <dbReference type="EMBL" id="ABC78560.1"/>
    </source>
</evidence>
<dbReference type="FunCoup" id="Q2LWV0">
    <property type="interactions" value="414"/>
</dbReference>
<dbReference type="NCBIfam" id="TIGR00536">
    <property type="entry name" value="hemK_fam"/>
    <property type="match status" value="1"/>
</dbReference>
<dbReference type="PANTHER" id="PTHR18895">
    <property type="entry name" value="HEMK METHYLTRANSFERASE"/>
    <property type="match status" value="1"/>
</dbReference>
<dbReference type="GO" id="GO:0003676">
    <property type="term" value="F:nucleic acid binding"/>
    <property type="evidence" value="ECO:0007669"/>
    <property type="project" value="InterPro"/>
</dbReference>
<feature type="domain" description="Methyltransferase small" evidence="6">
    <location>
        <begin position="142"/>
        <end position="222"/>
    </location>
</feature>
<evidence type="ECO:0000259" key="7">
    <source>
        <dbReference type="Pfam" id="PF17827"/>
    </source>
</evidence>
<proteinExistence type="inferred from homology"/>
<dbReference type="Proteomes" id="UP000001933">
    <property type="component" value="Chromosome"/>
</dbReference>
<dbReference type="InterPro" id="IPR007848">
    <property type="entry name" value="Small_mtfrase_dom"/>
</dbReference>
<dbReference type="InterPro" id="IPR029063">
    <property type="entry name" value="SAM-dependent_MTases_sf"/>
</dbReference>
<dbReference type="KEGG" id="sat:SYN_01794"/>
<dbReference type="GO" id="GO:0032259">
    <property type="term" value="P:methylation"/>
    <property type="evidence" value="ECO:0007669"/>
    <property type="project" value="UniProtKB-KW"/>
</dbReference>
<dbReference type="HAMAP" id="MF_02126">
    <property type="entry name" value="RF_methyltr_PrmC"/>
    <property type="match status" value="1"/>
</dbReference>
<dbReference type="PANTHER" id="PTHR18895:SF74">
    <property type="entry name" value="MTRF1L RELEASE FACTOR GLUTAMINE METHYLTRANSFERASE"/>
    <property type="match status" value="1"/>
</dbReference>
<comment type="function">
    <text evidence="5">Methylates the class 1 translation termination release factors RF1/PrfA and RF2/PrfB on the glutamine residue of the universally conserved GGQ motif.</text>
</comment>
<gene>
    <name evidence="5" type="primary">prmC</name>
    <name evidence="8" type="ORF">SYN_01794</name>
</gene>
<feature type="binding site" evidence="5">
    <location>
        <position position="216"/>
    </location>
    <ligand>
        <name>S-adenosyl-L-methionine</name>
        <dbReference type="ChEBI" id="CHEBI:59789"/>
    </ligand>
</feature>
<evidence type="ECO:0000256" key="2">
    <source>
        <dbReference type="ARBA" id="ARBA00022679"/>
    </source>
</evidence>
<dbReference type="EMBL" id="CP000252">
    <property type="protein sequence ID" value="ABC78560.1"/>
    <property type="molecule type" value="Genomic_DNA"/>
</dbReference>
<organism evidence="8 9">
    <name type="scientific">Syntrophus aciditrophicus (strain SB)</name>
    <dbReference type="NCBI Taxonomy" id="56780"/>
    <lineage>
        <taxon>Bacteria</taxon>
        <taxon>Pseudomonadati</taxon>
        <taxon>Thermodesulfobacteriota</taxon>
        <taxon>Syntrophia</taxon>
        <taxon>Syntrophales</taxon>
        <taxon>Syntrophaceae</taxon>
        <taxon>Syntrophus</taxon>
    </lineage>
</organism>
<feature type="binding site" evidence="5">
    <location>
        <begin position="150"/>
        <end position="154"/>
    </location>
    <ligand>
        <name>S-adenosyl-L-methionine</name>
        <dbReference type="ChEBI" id="CHEBI:59789"/>
    </ligand>
</feature>
<evidence type="ECO:0000256" key="5">
    <source>
        <dbReference type="HAMAP-Rule" id="MF_02126"/>
    </source>
</evidence>
<evidence type="ECO:0000313" key="9">
    <source>
        <dbReference type="Proteomes" id="UP000001933"/>
    </source>
</evidence>
<dbReference type="InterPro" id="IPR019874">
    <property type="entry name" value="RF_methyltr_PrmC"/>
</dbReference>
<feature type="domain" description="Release factor glutamine methyltransferase N-terminal" evidence="7">
    <location>
        <begin position="33"/>
        <end position="103"/>
    </location>
</feature>
<dbReference type="STRING" id="56780.SYN_01794"/>
<dbReference type="Gene3D" id="1.10.8.10">
    <property type="entry name" value="DNA helicase RuvA subunit, C-terminal domain"/>
    <property type="match status" value="1"/>
</dbReference>
<keyword evidence="3 5" id="KW-0949">S-adenosyl-L-methionine</keyword>
<dbReference type="NCBIfam" id="TIGR03534">
    <property type="entry name" value="RF_mod_PrmC"/>
    <property type="match status" value="1"/>
</dbReference>
<keyword evidence="9" id="KW-1185">Reference proteome</keyword>
<dbReference type="HOGENOM" id="CLU_018398_3_1_7"/>
<dbReference type="InterPro" id="IPR002052">
    <property type="entry name" value="DNA_methylase_N6_adenine_CS"/>
</dbReference>
<sequence>MTVPRRVPCKGIQRQPGGIRYVSTGLDKMTIEQLIENTEKDFMSRNLATPRLDAEVLLASFLKKDRTWLYTHPGQDVSAREMDGFSFWVARRQKGEPVAYIIGRKEFWSLDFAVDPRVLIPRPDTEVLVEEVIKVLGSGRASRPEILDLGTGSGAIAVALAHECPHARITATDISRKALAVSAGNAERHGVASRITFLEGNLLDPVMGKFDVIVSNPPYIDSGDYARLSAEVRNFEPREALLAGEQGMDFYSAIIPQAACRLKPGGWLLLEIGDSQKENLNRLFQQSDAYQDLAFRKDYAGRWRVVKAKIREEESG</sequence>
<comment type="caution">
    <text evidence="5">Lacks conserved residue(s) required for the propagation of feature annotation.</text>
</comment>
<dbReference type="Gene3D" id="3.40.50.150">
    <property type="entry name" value="Vaccinia Virus protein VP39"/>
    <property type="match status" value="1"/>
</dbReference>
<dbReference type="CDD" id="cd02440">
    <property type="entry name" value="AdoMet_MTases"/>
    <property type="match status" value="1"/>
</dbReference>
<evidence type="ECO:0000256" key="3">
    <source>
        <dbReference type="ARBA" id="ARBA00022691"/>
    </source>
</evidence>
<evidence type="ECO:0000256" key="1">
    <source>
        <dbReference type="ARBA" id="ARBA00022603"/>
    </source>
</evidence>
<evidence type="ECO:0000259" key="6">
    <source>
        <dbReference type="Pfam" id="PF05175"/>
    </source>
</evidence>